<protein>
    <submittedName>
        <fullName evidence="1">Uncharacterized protein</fullName>
    </submittedName>
</protein>
<accession>A0ABV9PVL5</accession>
<organism evidence="1 2">
    <name type="scientific">Effusibacillus consociatus</name>
    <dbReference type="NCBI Taxonomy" id="1117041"/>
    <lineage>
        <taxon>Bacteria</taxon>
        <taxon>Bacillati</taxon>
        <taxon>Bacillota</taxon>
        <taxon>Bacilli</taxon>
        <taxon>Bacillales</taxon>
        <taxon>Alicyclobacillaceae</taxon>
        <taxon>Effusibacillus</taxon>
    </lineage>
</organism>
<proteinExistence type="predicted"/>
<comment type="caution">
    <text evidence="1">The sequence shown here is derived from an EMBL/GenBank/DDBJ whole genome shotgun (WGS) entry which is preliminary data.</text>
</comment>
<gene>
    <name evidence="1" type="ORF">ACFO8Q_01935</name>
</gene>
<keyword evidence="2" id="KW-1185">Reference proteome</keyword>
<sequence length="216" mass="24045">MAKTNQGKCSYCGGIFGKTAMKRHVNGCKSRGPVVPEDKRFCILVQGKYSPEYWMYLSISETSTLADLDDFLRSIWLECCGHLSAFEINRTHFTSDPNSSYREKGMNHKLKNVLDVGMEFTHLYDFGSTTELKLKVISMEAGAKRQKKIEVMAKNLPPHIECSECGDAAVELCCECMWAGTGWLCDKCAKTHECGEEMLLPVVNSPRVGVCGYTGG</sequence>
<dbReference type="Gene3D" id="3.10.290.30">
    <property type="entry name" value="MM3350-like"/>
    <property type="match status" value="1"/>
</dbReference>
<reference evidence="2" key="1">
    <citation type="journal article" date="2019" name="Int. J. Syst. Evol. Microbiol.">
        <title>The Global Catalogue of Microorganisms (GCM) 10K type strain sequencing project: providing services to taxonomists for standard genome sequencing and annotation.</title>
        <authorList>
            <consortium name="The Broad Institute Genomics Platform"/>
            <consortium name="The Broad Institute Genome Sequencing Center for Infectious Disease"/>
            <person name="Wu L."/>
            <person name="Ma J."/>
        </authorList>
    </citation>
    <scope>NUCLEOTIDE SEQUENCE [LARGE SCALE GENOMIC DNA]</scope>
    <source>
        <strain evidence="2">WYCCWR 12678</strain>
    </source>
</reference>
<name>A0ABV9PVL5_9BACL</name>
<dbReference type="Proteomes" id="UP001596002">
    <property type="component" value="Unassembled WGS sequence"/>
</dbReference>
<evidence type="ECO:0000313" key="1">
    <source>
        <dbReference type="EMBL" id="MFC4766159.1"/>
    </source>
</evidence>
<dbReference type="SUPFAM" id="SSF159941">
    <property type="entry name" value="MM3350-like"/>
    <property type="match status" value="1"/>
</dbReference>
<evidence type="ECO:0000313" key="2">
    <source>
        <dbReference type="Proteomes" id="UP001596002"/>
    </source>
</evidence>
<dbReference type="EMBL" id="JBHSHC010000014">
    <property type="protein sequence ID" value="MFC4766159.1"/>
    <property type="molecule type" value="Genomic_DNA"/>
</dbReference>
<dbReference type="RefSeq" id="WP_380023890.1">
    <property type="nucleotide sequence ID" value="NZ_JBHSHC010000014.1"/>
</dbReference>
<dbReference type="InterPro" id="IPR024047">
    <property type="entry name" value="MM3350-like_sf"/>
</dbReference>